<evidence type="ECO:0000256" key="4">
    <source>
        <dbReference type="ARBA" id="ARBA00023128"/>
    </source>
</evidence>
<dbReference type="Proteomes" id="UP000075714">
    <property type="component" value="Unassembled WGS sequence"/>
</dbReference>
<feature type="compositionally biased region" description="Low complexity" evidence="6">
    <location>
        <begin position="319"/>
        <end position="333"/>
    </location>
</feature>
<keyword evidence="7" id="KW-0472">Membrane</keyword>
<dbReference type="GO" id="GO:0016887">
    <property type="term" value="F:ATP hydrolysis activity"/>
    <property type="evidence" value="ECO:0007669"/>
    <property type="project" value="InterPro"/>
</dbReference>
<dbReference type="SUPFAM" id="SSF52540">
    <property type="entry name" value="P-loop containing nucleoside triphosphate hydrolases"/>
    <property type="match status" value="1"/>
</dbReference>
<keyword evidence="7" id="KW-1133">Transmembrane helix</keyword>
<dbReference type="InterPro" id="IPR027417">
    <property type="entry name" value="P-loop_NTPase"/>
</dbReference>
<proteinExistence type="inferred from homology"/>
<dbReference type="STRING" id="33097.A0A150GR72"/>
<keyword evidence="10" id="KW-1185">Reference proteome</keyword>
<comment type="caution">
    <text evidence="9">The sequence shown here is derived from an EMBL/GenBank/DDBJ whole genome shotgun (WGS) entry which is preliminary data.</text>
</comment>
<dbReference type="OrthoDB" id="10254455at2759"/>
<evidence type="ECO:0000256" key="5">
    <source>
        <dbReference type="RuleBase" id="RU003651"/>
    </source>
</evidence>
<gene>
    <name evidence="9" type="ORF">GPECTOR_10g869</name>
</gene>
<keyword evidence="7" id="KW-0812">Transmembrane</keyword>
<feature type="domain" description="AAA+ ATPase" evidence="8">
    <location>
        <begin position="128"/>
        <end position="265"/>
    </location>
</feature>
<dbReference type="Gene3D" id="3.40.50.300">
    <property type="entry name" value="P-loop containing nucleotide triphosphate hydrolases"/>
    <property type="match status" value="1"/>
</dbReference>
<evidence type="ECO:0000256" key="2">
    <source>
        <dbReference type="ARBA" id="ARBA00022741"/>
    </source>
</evidence>
<dbReference type="GO" id="GO:0005741">
    <property type="term" value="C:mitochondrial outer membrane"/>
    <property type="evidence" value="ECO:0007669"/>
    <property type="project" value="TreeGrafter"/>
</dbReference>
<comment type="similarity">
    <text evidence="5">Belongs to the AAA ATPase family.</text>
</comment>
<dbReference type="Gene3D" id="1.10.8.60">
    <property type="match status" value="2"/>
</dbReference>
<protein>
    <recommendedName>
        <fullName evidence="8">AAA+ ATPase domain-containing protein</fullName>
    </recommendedName>
</protein>
<feature type="region of interest" description="Disordered" evidence="6">
    <location>
        <begin position="299"/>
        <end position="337"/>
    </location>
</feature>
<evidence type="ECO:0000256" key="6">
    <source>
        <dbReference type="SAM" id="MobiDB-lite"/>
    </source>
</evidence>
<evidence type="ECO:0000256" key="3">
    <source>
        <dbReference type="ARBA" id="ARBA00022840"/>
    </source>
</evidence>
<dbReference type="InterPro" id="IPR003960">
    <property type="entry name" value="ATPase_AAA_CS"/>
</dbReference>
<dbReference type="GO" id="GO:0005524">
    <property type="term" value="F:ATP binding"/>
    <property type="evidence" value="ECO:0007669"/>
    <property type="project" value="UniProtKB-KW"/>
</dbReference>
<dbReference type="SMART" id="SM00382">
    <property type="entry name" value="AAA"/>
    <property type="match status" value="1"/>
</dbReference>
<dbReference type="PROSITE" id="PS00674">
    <property type="entry name" value="AAA"/>
    <property type="match status" value="1"/>
</dbReference>
<evidence type="ECO:0000313" key="9">
    <source>
        <dbReference type="EMBL" id="KXZ52238.1"/>
    </source>
</evidence>
<comment type="subcellular location">
    <subcellularLocation>
        <location evidence="1">Mitochondrion</location>
    </subcellularLocation>
</comment>
<dbReference type="Pfam" id="PF00004">
    <property type="entry name" value="AAA"/>
    <property type="match status" value="1"/>
</dbReference>
<dbReference type="InterPro" id="IPR051701">
    <property type="entry name" value="Mito_OM_Translocase_MSP1"/>
</dbReference>
<dbReference type="InterPro" id="IPR003593">
    <property type="entry name" value="AAA+_ATPase"/>
</dbReference>
<dbReference type="EMBL" id="LSYV01000011">
    <property type="protein sequence ID" value="KXZ52238.1"/>
    <property type="molecule type" value="Genomic_DNA"/>
</dbReference>
<keyword evidence="4" id="KW-0496">Mitochondrion</keyword>
<keyword evidence="2 5" id="KW-0547">Nucleotide-binding</keyword>
<feature type="transmembrane region" description="Helical" evidence="7">
    <location>
        <begin position="12"/>
        <end position="34"/>
    </location>
</feature>
<organism evidence="9 10">
    <name type="scientific">Gonium pectorale</name>
    <name type="common">Green alga</name>
    <dbReference type="NCBI Taxonomy" id="33097"/>
    <lineage>
        <taxon>Eukaryota</taxon>
        <taxon>Viridiplantae</taxon>
        <taxon>Chlorophyta</taxon>
        <taxon>core chlorophytes</taxon>
        <taxon>Chlorophyceae</taxon>
        <taxon>CS clade</taxon>
        <taxon>Chlamydomonadales</taxon>
        <taxon>Volvocaceae</taxon>
        <taxon>Gonium</taxon>
    </lineage>
</organism>
<evidence type="ECO:0000256" key="7">
    <source>
        <dbReference type="SAM" id="Phobius"/>
    </source>
</evidence>
<name>A0A150GR72_GONPE</name>
<reference evidence="10" key="1">
    <citation type="journal article" date="2016" name="Nat. Commun.">
        <title>The Gonium pectorale genome demonstrates co-option of cell cycle regulation during the evolution of multicellularity.</title>
        <authorList>
            <person name="Hanschen E.R."/>
            <person name="Marriage T.N."/>
            <person name="Ferris P.J."/>
            <person name="Hamaji T."/>
            <person name="Toyoda A."/>
            <person name="Fujiyama A."/>
            <person name="Neme R."/>
            <person name="Noguchi H."/>
            <person name="Minakuchi Y."/>
            <person name="Suzuki M."/>
            <person name="Kawai-Toyooka H."/>
            <person name="Smith D.R."/>
            <person name="Sparks H."/>
            <person name="Anderson J."/>
            <person name="Bakaric R."/>
            <person name="Luria V."/>
            <person name="Karger A."/>
            <person name="Kirschner M.W."/>
            <person name="Durand P.M."/>
            <person name="Michod R.E."/>
            <person name="Nozaki H."/>
            <person name="Olson B.J."/>
        </authorList>
    </citation>
    <scope>NUCLEOTIDE SEQUENCE [LARGE SCALE GENOMIC DNA]</scope>
    <source>
        <strain evidence="10">NIES-2863</strain>
    </source>
</reference>
<keyword evidence="3 5" id="KW-0067">ATP-binding</keyword>
<evidence type="ECO:0000259" key="8">
    <source>
        <dbReference type="SMART" id="SM00382"/>
    </source>
</evidence>
<evidence type="ECO:0000313" key="10">
    <source>
        <dbReference type="Proteomes" id="UP000075714"/>
    </source>
</evidence>
<accession>A0A150GR72</accession>
<dbReference type="PANTHER" id="PTHR45644">
    <property type="entry name" value="AAA ATPASE, PUTATIVE (AFU_ORTHOLOGUE AFUA_2G12920)-RELATED-RELATED"/>
    <property type="match status" value="1"/>
</dbReference>
<dbReference type="InterPro" id="IPR003959">
    <property type="entry name" value="ATPase_AAA_core"/>
</dbReference>
<evidence type="ECO:0000256" key="1">
    <source>
        <dbReference type="ARBA" id="ARBA00004173"/>
    </source>
</evidence>
<dbReference type="AlphaFoldDB" id="A0A150GR72"/>
<sequence length="483" mass="51255">MIQQLGLDIAALAGASIAVVAGCVGLCMCTYGAVKYLNTLDTTEARGKHGARHYARIKRDPAAGVRQRTCLPPASHFNAHEQALLGRLVNPAESTVTLDDIYGMDDLKRALVQEFTAVDSELQDLMPMSKGILLYGPPGTGKTTLAKAFAREAGFWFLDVTASSIQSRWYGEANRAVAAVFSLARKLQPCVVFIDEVDALLDLRHATGESEASRQVKSEFLKLWDGMESDPHGRVLVMGATNRPRALDEAAWRRFTCRLEVPLPDAEGRRAILRGYVHKLAAALQRSNPQPVDGELLRMLQPPRPRGGAAADSGQTKDGAGPAASAAQPAVPSRPEPIFEVPANGASVAAPAAGACNGTMNGHGPFATAISSADPQLLQPLLMQILEAVADGGAAPRAGQGGAGACQSADEAPLVAATSGFSGSDLQVLCSAAVKRAYFETRGALPPAEQHLTTSRMRLTARHLEAALEDMLAQRRMRPESRE</sequence>